<gene>
    <name evidence="9" type="ORF">B0J11DRAFT_484418</name>
</gene>
<evidence type="ECO:0000313" key="10">
    <source>
        <dbReference type="Proteomes" id="UP000700596"/>
    </source>
</evidence>
<dbReference type="Proteomes" id="UP000700596">
    <property type="component" value="Unassembled WGS sequence"/>
</dbReference>
<keyword evidence="3 7" id="KW-0812">Transmembrane</keyword>
<dbReference type="EMBL" id="JAGMWT010000005">
    <property type="protein sequence ID" value="KAH7128477.1"/>
    <property type="molecule type" value="Genomic_DNA"/>
</dbReference>
<feature type="transmembrane region" description="Helical" evidence="7">
    <location>
        <begin position="41"/>
        <end position="59"/>
    </location>
</feature>
<organism evidence="9 10">
    <name type="scientific">Dendryphion nanum</name>
    <dbReference type="NCBI Taxonomy" id="256645"/>
    <lineage>
        <taxon>Eukaryota</taxon>
        <taxon>Fungi</taxon>
        <taxon>Dikarya</taxon>
        <taxon>Ascomycota</taxon>
        <taxon>Pezizomycotina</taxon>
        <taxon>Dothideomycetes</taxon>
        <taxon>Pleosporomycetidae</taxon>
        <taxon>Pleosporales</taxon>
        <taxon>Torulaceae</taxon>
        <taxon>Dendryphion</taxon>
    </lineage>
</organism>
<feature type="transmembrane region" description="Helical" evidence="7">
    <location>
        <begin position="279"/>
        <end position="310"/>
    </location>
</feature>
<protein>
    <submittedName>
        <fullName evidence="9">Potassium:hydrogen antiporter</fullName>
    </submittedName>
</protein>
<comment type="caution">
    <text evidence="9">The sequence shown here is derived from an EMBL/GenBank/DDBJ whole genome shotgun (WGS) entry which is preliminary data.</text>
</comment>
<evidence type="ECO:0000256" key="2">
    <source>
        <dbReference type="ARBA" id="ARBA00022448"/>
    </source>
</evidence>
<comment type="subcellular location">
    <subcellularLocation>
        <location evidence="1">Membrane</location>
        <topology evidence="1">Multi-pass membrane protein</topology>
    </subcellularLocation>
</comment>
<dbReference type="Gene3D" id="1.20.1530.20">
    <property type="match status" value="1"/>
</dbReference>
<feature type="transmembrane region" description="Helical" evidence="7">
    <location>
        <begin position="358"/>
        <end position="379"/>
    </location>
</feature>
<sequence length="856" mass="91321">MSSVMTTRAAASATAAAVSKAPAQAGIFEGLNPAKYNPSDPIVLFTIQAAIVIALTRLLYWPLGKIRQPPVIAEVITGIILGPSLMGRIDGFTNTIFPPASMPVFSLAANIGLVFYLFLVGLEIDLRFLISNWRTATTVASLDMAVPFGMGYAIAYGIYYEFRGEPNIVQIPFATFGLFVAIAIAITAFPVLCRILTSLNLLNANVGVITLTSGIANDVVGWVLLALCVTLVNAGNGITALYVLLVSAGYALFLAFVVRPAFMWVLRKTHSLENGPTQGVVALTVFMVLISAWFTSIIGAHSVFGAFMIGLVCPHEGGFAIKLTEKLEDLIATLFLPLFFARSGLSTNLGLLDSGITWAYVIGIIAVAFASKIFGGTMGARLNGLVWRESLTIGVLMSCKGLVELIVLNIGLQAKILSTRTFTMFVVMALVTTFATTPLVSLLYPPSYQRKLELWKQGKIDWDGNPLHQDDESEFNVSKEINVANPILVYLRADGLSSLFSIVSLFTSASPRIAQSEEPIATEPEKGASVDHHHQKQRLRIHSVRLTELSERNSSVMKVSEQYDEHAGNDPITKAFGSLAHNSSANDVMISGELAIVPGESFAETLANKAHSSKSGLILIPWSETGTISELPSYLAGSAQRDPLANKDFSRLAEDVFATSRTISNVGVFIDKTLLKVSTLSSHGISPADASHSTTVTFSSTDTGRTHIHVLYAGSNDDIFAVKLALHLAQNNAVTLTITELTPSSTLSADSIHINQTTFNDLKSHASVLSAHPVTFNSANAAFPTEDNLASSSSTPAGTIFLLGRSTNTSTAELTRTRSSDTSRTLGSTAAELIGKIRNGSVSGSVLVVQARGDAA</sequence>
<dbReference type="InterPro" id="IPR050794">
    <property type="entry name" value="CPA2_transporter"/>
</dbReference>
<feature type="transmembrane region" description="Helical" evidence="7">
    <location>
        <begin position="171"/>
        <end position="196"/>
    </location>
</feature>
<dbReference type="GO" id="GO:1902600">
    <property type="term" value="P:proton transmembrane transport"/>
    <property type="evidence" value="ECO:0007669"/>
    <property type="project" value="InterPro"/>
</dbReference>
<dbReference type="PANTHER" id="PTHR32468:SF0">
    <property type="entry name" value="K(+)_H(+) ANTIPORTER 1"/>
    <property type="match status" value="1"/>
</dbReference>
<dbReference type="AlphaFoldDB" id="A0A9P9IPQ4"/>
<evidence type="ECO:0000259" key="8">
    <source>
        <dbReference type="Pfam" id="PF00999"/>
    </source>
</evidence>
<evidence type="ECO:0000256" key="7">
    <source>
        <dbReference type="SAM" id="Phobius"/>
    </source>
</evidence>
<reference evidence="9" key="1">
    <citation type="journal article" date="2021" name="Nat. Commun.">
        <title>Genetic determinants of endophytism in the Arabidopsis root mycobiome.</title>
        <authorList>
            <person name="Mesny F."/>
            <person name="Miyauchi S."/>
            <person name="Thiergart T."/>
            <person name="Pickel B."/>
            <person name="Atanasova L."/>
            <person name="Karlsson M."/>
            <person name="Huettel B."/>
            <person name="Barry K.W."/>
            <person name="Haridas S."/>
            <person name="Chen C."/>
            <person name="Bauer D."/>
            <person name="Andreopoulos W."/>
            <person name="Pangilinan J."/>
            <person name="LaButti K."/>
            <person name="Riley R."/>
            <person name="Lipzen A."/>
            <person name="Clum A."/>
            <person name="Drula E."/>
            <person name="Henrissat B."/>
            <person name="Kohler A."/>
            <person name="Grigoriev I.V."/>
            <person name="Martin F.M."/>
            <person name="Hacquard S."/>
        </authorList>
    </citation>
    <scope>NUCLEOTIDE SEQUENCE</scope>
    <source>
        <strain evidence="9">MPI-CAGE-CH-0243</strain>
    </source>
</reference>
<evidence type="ECO:0000256" key="1">
    <source>
        <dbReference type="ARBA" id="ARBA00004141"/>
    </source>
</evidence>
<feature type="transmembrane region" description="Helical" evidence="7">
    <location>
        <begin position="238"/>
        <end position="258"/>
    </location>
</feature>
<keyword evidence="6 7" id="KW-0472">Membrane</keyword>
<accession>A0A9P9IPQ4</accession>
<evidence type="ECO:0000256" key="3">
    <source>
        <dbReference type="ARBA" id="ARBA00022692"/>
    </source>
</evidence>
<keyword evidence="4 7" id="KW-1133">Transmembrane helix</keyword>
<feature type="domain" description="Cation/H+ exchanger transmembrane" evidence="8">
    <location>
        <begin position="58"/>
        <end position="439"/>
    </location>
</feature>
<name>A0A9P9IPQ4_9PLEO</name>
<evidence type="ECO:0000313" key="9">
    <source>
        <dbReference type="EMBL" id="KAH7128477.1"/>
    </source>
</evidence>
<keyword evidence="5" id="KW-0406">Ion transport</keyword>
<dbReference type="OrthoDB" id="2687058at2759"/>
<feature type="transmembrane region" description="Helical" evidence="7">
    <location>
        <begin position="208"/>
        <end position="232"/>
    </location>
</feature>
<dbReference type="InterPro" id="IPR038770">
    <property type="entry name" value="Na+/solute_symporter_sf"/>
</dbReference>
<evidence type="ECO:0000256" key="4">
    <source>
        <dbReference type="ARBA" id="ARBA00022989"/>
    </source>
</evidence>
<keyword evidence="2" id="KW-0813">Transport</keyword>
<feature type="transmembrane region" description="Helical" evidence="7">
    <location>
        <begin position="330"/>
        <end position="351"/>
    </location>
</feature>
<feature type="transmembrane region" description="Helical" evidence="7">
    <location>
        <begin position="101"/>
        <end position="124"/>
    </location>
</feature>
<evidence type="ECO:0000256" key="5">
    <source>
        <dbReference type="ARBA" id="ARBA00023065"/>
    </source>
</evidence>
<keyword evidence="10" id="KW-1185">Reference proteome</keyword>
<proteinExistence type="predicted"/>
<feature type="transmembrane region" description="Helical" evidence="7">
    <location>
        <begin position="136"/>
        <end position="159"/>
    </location>
</feature>
<feature type="transmembrane region" description="Helical" evidence="7">
    <location>
        <begin position="391"/>
        <end position="412"/>
    </location>
</feature>
<dbReference type="GO" id="GO:0015297">
    <property type="term" value="F:antiporter activity"/>
    <property type="evidence" value="ECO:0007669"/>
    <property type="project" value="InterPro"/>
</dbReference>
<dbReference type="InterPro" id="IPR006153">
    <property type="entry name" value="Cation/H_exchanger_TM"/>
</dbReference>
<feature type="transmembrane region" description="Helical" evidence="7">
    <location>
        <begin position="424"/>
        <end position="444"/>
    </location>
</feature>
<dbReference type="Pfam" id="PF00999">
    <property type="entry name" value="Na_H_Exchanger"/>
    <property type="match status" value="1"/>
</dbReference>
<dbReference type="GO" id="GO:0016020">
    <property type="term" value="C:membrane"/>
    <property type="evidence" value="ECO:0007669"/>
    <property type="project" value="UniProtKB-SubCell"/>
</dbReference>
<dbReference type="PANTHER" id="PTHR32468">
    <property type="entry name" value="CATION/H + ANTIPORTER"/>
    <property type="match status" value="1"/>
</dbReference>
<feature type="transmembrane region" description="Helical" evidence="7">
    <location>
        <begin position="71"/>
        <end position="89"/>
    </location>
</feature>
<evidence type="ECO:0000256" key="6">
    <source>
        <dbReference type="ARBA" id="ARBA00023136"/>
    </source>
</evidence>